<organism evidence="5 7">
    <name type="scientific">Rotaria magnacalcarata</name>
    <dbReference type="NCBI Taxonomy" id="392030"/>
    <lineage>
        <taxon>Eukaryota</taxon>
        <taxon>Metazoa</taxon>
        <taxon>Spiralia</taxon>
        <taxon>Gnathifera</taxon>
        <taxon>Rotifera</taxon>
        <taxon>Eurotatoria</taxon>
        <taxon>Bdelloidea</taxon>
        <taxon>Philodinida</taxon>
        <taxon>Philodinidae</taxon>
        <taxon>Rotaria</taxon>
    </lineage>
</organism>
<dbReference type="Proteomes" id="UP000663855">
    <property type="component" value="Unassembled WGS sequence"/>
</dbReference>
<dbReference type="InterPro" id="IPR011333">
    <property type="entry name" value="SKP1/BTB/POZ_sf"/>
</dbReference>
<evidence type="ECO:0000313" key="7">
    <source>
        <dbReference type="Proteomes" id="UP000663834"/>
    </source>
</evidence>
<dbReference type="Pfam" id="PF03000">
    <property type="entry name" value="NPH3"/>
    <property type="match status" value="1"/>
</dbReference>
<feature type="compositionally biased region" description="Basic and acidic residues" evidence="1">
    <location>
        <begin position="224"/>
        <end position="239"/>
    </location>
</feature>
<feature type="region of interest" description="Disordered" evidence="1">
    <location>
        <begin position="216"/>
        <end position="239"/>
    </location>
</feature>
<reference evidence="5" key="1">
    <citation type="submission" date="2021-02" db="EMBL/GenBank/DDBJ databases">
        <authorList>
            <person name="Nowell W R."/>
        </authorList>
    </citation>
    <scope>NUCLEOTIDE SEQUENCE</scope>
</reference>
<dbReference type="InterPro" id="IPR000210">
    <property type="entry name" value="BTB/POZ_dom"/>
</dbReference>
<accession>A0A815MQR4</accession>
<dbReference type="OrthoDB" id="624345at2759"/>
<feature type="domain" description="NPH3" evidence="3">
    <location>
        <begin position="313"/>
        <end position="441"/>
    </location>
</feature>
<dbReference type="EMBL" id="CAJNOW010004554">
    <property type="protein sequence ID" value="CAF1421598.1"/>
    <property type="molecule type" value="Genomic_DNA"/>
</dbReference>
<dbReference type="PANTHER" id="PTHR32370">
    <property type="entry name" value="OS12G0117600 PROTEIN"/>
    <property type="match status" value="1"/>
</dbReference>
<evidence type="ECO:0008006" key="8">
    <source>
        <dbReference type="Google" id="ProtNLM"/>
    </source>
</evidence>
<dbReference type="SMART" id="SM00225">
    <property type="entry name" value="BTB"/>
    <property type="match status" value="1"/>
</dbReference>
<dbReference type="Pfam" id="PF00651">
    <property type="entry name" value="BTB"/>
    <property type="match status" value="1"/>
</dbReference>
<dbReference type="EMBL" id="CAJNOV010008290">
    <property type="protein sequence ID" value="CAF1317820.1"/>
    <property type="molecule type" value="Genomic_DNA"/>
</dbReference>
<dbReference type="PROSITE" id="PS50097">
    <property type="entry name" value="BTB"/>
    <property type="match status" value="1"/>
</dbReference>
<dbReference type="Proteomes" id="UP000663824">
    <property type="component" value="Unassembled WGS sequence"/>
</dbReference>
<protein>
    <recommendedName>
        <fullName evidence="8">BTB domain-containing protein</fullName>
    </recommendedName>
</protein>
<proteinExistence type="predicted"/>
<evidence type="ECO:0000313" key="5">
    <source>
        <dbReference type="EMBL" id="CAF1421598.1"/>
    </source>
</evidence>
<dbReference type="Gene3D" id="3.30.710.10">
    <property type="entry name" value="Potassium Channel Kv1.1, Chain A"/>
    <property type="match status" value="1"/>
</dbReference>
<feature type="domain" description="BTB" evidence="2">
    <location>
        <begin position="13"/>
        <end position="82"/>
    </location>
</feature>
<dbReference type="SUPFAM" id="SSF54695">
    <property type="entry name" value="POZ domain"/>
    <property type="match status" value="1"/>
</dbReference>
<evidence type="ECO:0000256" key="1">
    <source>
        <dbReference type="SAM" id="MobiDB-lite"/>
    </source>
</evidence>
<dbReference type="EMBL" id="CAJNRE010000064">
    <property type="protein sequence ID" value="CAF1913817.1"/>
    <property type="molecule type" value="Genomic_DNA"/>
</dbReference>
<dbReference type="InterPro" id="IPR043454">
    <property type="entry name" value="NPH3/RPT2-like"/>
</dbReference>
<evidence type="ECO:0000313" key="4">
    <source>
        <dbReference type="EMBL" id="CAF1317820.1"/>
    </source>
</evidence>
<comment type="caution">
    <text evidence="5">The sequence shown here is derived from an EMBL/GenBank/DDBJ whole genome shotgun (WGS) entry which is preliminary data.</text>
</comment>
<dbReference type="PROSITE" id="PS51649">
    <property type="entry name" value="NPH3"/>
    <property type="match status" value="1"/>
</dbReference>
<dbReference type="Proteomes" id="UP000663834">
    <property type="component" value="Unassembled WGS sequence"/>
</dbReference>
<evidence type="ECO:0000259" key="2">
    <source>
        <dbReference type="PROSITE" id="PS50097"/>
    </source>
</evidence>
<dbReference type="AlphaFoldDB" id="A0A815MQR4"/>
<sequence>MNFEKFRRTGELSDITVIVDKTEFKLHTFPLFTKSDYFKKAVESSPKSVPYVVRLDNNFPGGAQVFNQLADYFYSIPIAIDHKNIIPLRSAACFIRCDALATLLDERFDRILLVARAKYDLGIPLLLLEQCVGEYQQWAREANIVDKCLASIFESLTRGAGSQLSKSDLELIVRLPLEWIIQLIKLCPTENKLAILPFAKHYVTVHVLDKNKFHNSASSSADNENEHKNTFRPITKQEDLPITTDDEKRAILDQVIKALGNTVDRLPLVWLNAAYEKAAELKCECESILSAYITQAILNSNDLDQHMENIPDDVMARLLERVSKYKEEHIKDPKLLSKLSLFVDSYVEQLRQRGTLTSENFVKLASCVPKEQRNSHDSLLLALDDILKNEKSTKLTSNEREELLSQIDFSRVSEETIAACKSNKLIPQQLITEAALALCTKLKNELEETRVRLRVAENELAKSRPTYTMSKYRTRYYESTLPVATRAHSKYINSYDLPLTNSTYSYSKYDDDNDFDSILPSRYLTSSLGGRYGTYSIYRH</sequence>
<name>A0A815MQR4_9BILA</name>
<dbReference type="InterPro" id="IPR027356">
    <property type="entry name" value="NPH3_dom"/>
</dbReference>
<evidence type="ECO:0000313" key="6">
    <source>
        <dbReference type="EMBL" id="CAF1913817.1"/>
    </source>
</evidence>
<gene>
    <name evidence="4" type="ORF">CJN711_LOCUS17774</name>
    <name evidence="5" type="ORF">KQP761_LOCUS10603</name>
    <name evidence="6" type="ORF">MBJ925_LOCUS1001</name>
</gene>
<evidence type="ECO:0000259" key="3">
    <source>
        <dbReference type="PROSITE" id="PS51649"/>
    </source>
</evidence>